<gene>
    <name evidence="3" type="ORF">SAMN03159343_0012</name>
</gene>
<evidence type="ECO:0000259" key="2">
    <source>
        <dbReference type="Pfam" id="PF08241"/>
    </source>
</evidence>
<evidence type="ECO:0000313" key="3">
    <source>
        <dbReference type="EMBL" id="SCX60886.1"/>
    </source>
</evidence>
<sequence>MGIDTPARRAAGVDDAAGVRGARQDGVDAVSAMDDEFDVVAAWTEEAARALGPGHAVPAGCRGSGSVGSLSWLADRLDLRPGTRLIDSGAGVGGPAAWLAGERQVQPVCVEPMAGAVHASRRLFGLPTVLGDAQALPLADGTAEAAWCLGVLCTLPDKAAALRELHRVLVPGGRLGLLVFAQTGPLRTAPPEGNSFPAADGLDDLLTAAGFAVRDRAVADLHDNPPAWAEAVDAVEAEVARRHGADPRWARADEQSARMGALVASGDVQPVLVVADRGA</sequence>
<reference evidence="4" key="1">
    <citation type="submission" date="2016-10" db="EMBL/GenBank/DDBJ databases">
        <authorList>
            <person name="Varghese N."/>
            <person name="Submissions S."/>
        </authorList>
    </citation>
    <scope>NUCLEOTIDE SEQUENCE [LARGE SCALE GENOMIC DNA]</scope>
    <source>
        <strain evidence="4">DSM 45722</strain>
    </source>
</reference>
<dbReference type="GO" id="GO:0032259">
    <property type="term" value="P:methylation"/>
    <property type="evidence" value="ECO:0007669"/>
    <property type="project" value="UniProtKB-KW"/>
</dbReference>
<dbReference type="CDD" id="cd02440">
    <property type="entry name" value="AdoMet_MTases"/>
    <property type="match status" value="1"/>
</dbReference>
<dbReference type="InterPro" id="IPR050447">
    <property type="entry name" value="Erg6_SMT_methyltransf"/>
</dbReference>
<evidence type="ECO:0000313" key="4">
    <source>
        <dbReference type="Proteomes" id="UP000198981"/>
    </source>
</evidence>
<dbReference type="PANTHER" id="PTHR44068:SF11">
    <property type="entry name" value="GERANYL DIPHOSPHATE 2-C-METHYLTRANSFERASE"/>
    <property type="match status" value="1"/>
</dbReference>
<dbReference type="InterPro" id="IPR029063">
    <property type="entry name" value="SAM-dependent_MTases_sf"/>
</dbReference>
<feature type="domain" description="Methyltransferase type 11" evidence="2">
    <location>
        <begin position="87"/>
        <end position="175"/>
    </location>
</feature>
<dbReference type="EMBL" id="FMUH01000010">
    <property type="protein sequence ID" value="SCX60886.1"/>
    <property type="molecule type" value="Genomic_DNA"/>
</dbReference>
<dbReference type="SUPFAM" id="SSF53335">
    <property type="entry name" value="S-adenosyl-L-methionine-dependent methyltransferases"/>
    <property type="match status" value="1"/>
</dbReference>
<dbReference type="Proteomes" id="UP000198981">
    <property type="component" value="Unassembled WGS sequence"/>
</dbReference>
<dbReference type="PANTHER" id="PTHR44068">
    <property type="entry name" value="ZGC:194242"/>
    <property type="match status" value="1"/>
</dbReference>
<proteinExistence type="predicted"/>
<dbReference type="InterPro" id="IPR013216">
    <property type="entry name" value="Methyltransf_11"/>
</dbReference>
<dbReference type="STRING" id="1960309.SAMN03159343_0012"/>
<keyword evidence="4" id="KW-1185">Reference proteome</keyword>
<dbReference type="GO" id="GO:0008757">
    <property type="term" value="F:S-adenosylmethionine-dependent methyltransferase activity"/>
    <property type="evidence" value="ECO:0007669"/>
    <property type="project" value="InterPro"/>
</dbReference>
<dbReference type="Gene3D" id="3.40.50.150">
    <property type="entry name" value="Vaccinia Virus protein VP39"/>
    <property type="match status" value="1"/>
</dbReference>
<keyword evidence="3" id="KW-0489">Methyltransferase</keyword>
<keyword evidence="1 3" id="KW-0808">Transferase</keyword>
<dbReference type="AlphaFoldDB" id="A0A1G4Z5F3"/>
<name>A0A1G4Z5F3_9ACTN</name>
<accession>A0A1G4Z5F3</accession>
<dbReference type="Pfam" id="PF08241">
    <property type="entry name" value="Methyltransf_11"/>
    <property type="match status" value="1"/>
</dbReference>
<organism evidence="3 4">
    <name type="scientific">Klenkia marina</name>
    <dbReference type="NCBI Taxonomy" id="1960309"/>
    <lineage>
        <taxon>Bacteria</taxon>
        <taxon>Bacillati</taxon>
        <taxon>Actinomycetota</taxon>
        <taxon>Actinomycetes</taxon>
        <taxon>Geodermatophilales</taxon>
        <taxon>Geodermatophilaceae</taxon>
        <taxon>Klenkia</taxon>
    </lineage>
</organism>
<protein>
    <submittedName>
        <fullName evidence="3">Methyltransferase domain-containing protein</fullName>
    </submittedName>
</protein>
<evidence type="ECO:0000256" key="1">
    <source>
        <dbReference type="ARBA" id="ARBA00022679"/>
    </source>
</evidence>